<dbReference type="EMBL" id="JARKIB010000003">
    <property type="protein sequence ID" value="KAJ7782907.1"/>
    <property type="molecule type" value="Genomic_DNA"/>
</dbReference>
<sequence>MSSDPEGELAALLPRLIRDSRIHYIDNLRSALLALVIFHHAALPFGGIGFWLYISPYHPAGSSRLLSIFVAVNQSYFMGMLFFLAGHFSAISASRKDWRAFCLDKLKRLGIPAVVYTLLVQPVAIVLVRWAEHASIWAGLKQYYSGLDGVRGPAWFIAVLLVFDLVYIFIRKVFSPSSFLIPSSLDRYRLAVAGCILTTIVTSFLIRLSYPVGRNLPPLGLQLAYASQYVLAYTAGTCLSYIQQYLLVSHPARALALAYLFAIISLAVISIPFRLTPSWFAGGANPAALLYAIWNEVFFYFIGSALYTVFHDWSFTTKRWGNTARYSYGAFLIHPVVIVALQILVDTGSARTIHLHSVLKTVFVGFFGVILSWAAAWLLLRIPAVGKII</sequence>
<feature type="transmembrane region" description="Helical" evidence="1">
    <location>
        <begin position="222"/>
        <end position="242"/>
    </location>
</feature>
<feature type="transmembrane region" description="Helical" evidence="1">
    <location>
        <begin position="66"/>
        <end position="88"/>
    </location>
</feature>
<comment type="caution">
    <text evidence="3">The sequence shown here is derived from an EMBL/GenBank/DDBJ whole genome shotgun (WGS) entry which is preliminary data.</text>
</comment>
<evidence type="ECO:0000313" key="3">
    <source>
        <dbReference type="EMBL" id="KAJ7782907.1"/>
    </source>
</evidence>
<feature type="domain" description="Acyltransferase 3" evidence="2">
    <location>
        <begin position="22"/>
        <end position="377"/>
    </location>
</feature>
<name>A0AAD7P0P7_9AGAR</name>
<dbReference type="InterPro" id="IPR002656">
    <property type="entry name" value="Acyl_transf_3_dom"/>
</dbReference>
<dbReference type="PANTHER" id="PTHR36927:SF4">
    <property type="entry name" value="BLR5718 PROTEIN"/>
    <property type="match status" value="1"/>
</dbReference>
<dbReference type="AlphaFoldDB" id="A0AAD7P0P7"/>
<keyword evidence="3" id="KW-0012">Acyltransferase</keyword>
<evidence type="ECO:0000313" key="4">
    <source>
        <dbReference type="Proteomes" id="UP001215598"/>
    </source>
</evidence>
<gene>
    <name evidence="3" type="ORF">B0H16DRAFT_1709732</name>
</gene>
<keyword evidence="1" id="KW-0812">Transmembrane</keyword>
<feature type="transmembrane region" description="Helical" evidence="1">
    <location>
        <begin position="254"/>
        <end position="275"/>
    </location>
</feature>
<feature type="transmembrane region" description="Helical" evidence="1">
    <location>
        <begin position="190"/>
        <end position="210"/>
    </location>
</feature>
<evidence type="ECO:0000259" key="2">
    <source>
        <dbReference type="Pfam" id="PF01757"/>
    </source>
</evidence>
<accession>A0AAD7P0P7</accession>
<feature type="transmembrane region" description="Helical" evidence="1">
    <location>
        <begin position="326"/>
        <end position="345"/>
    </location>
</feature>
<keyword evidence="3" id="KW-0808">Transferase</keyword>
<feature type="transmembrane region" description="Helical" evidence="1">
    <location>
        <begin position="287"/>
        <end position="310"/>
    </location>
</feature>
<protein>
    <submittedName>
        <fullName evidence="3">Acyltransferase 3</fullName>
    </submittedName>
</protein>
<reference evidence="3" key="1">
    <citation type="submission" date="2023-03" db="EMBL/GenBank/DDBJ databases">
        <title>Massive genome expansion in bonnet fungi (Mycena s.s.) driven by repeated elements and novel gene families across ecological guilds.</title>
        <authorList>
            <consortium name="Lawrence Berkeley National Laboratory"/>
            <person name="Harder C.B."/>
            <person name="Miyauchi S."/>
            <person name="Viragh M."/>
            <person name="Kuo A."/>
            <person name="Thoen E."/>
            <person name="Andreopoulos B."/>
            <person name="Lu D."/>
            <person name="Skrede I."/>
            <person name="Drula E."/>
            <person name="Henrissat B."/>
            <person name="Morin E."/>
            <person name="Kohler A."/>
            <person name="Barry K."/>
            <person name="LaButti K."/>
            <person name="Morin E."/>
            <person name="Salamov A."/>
            <person name="Lipzen A."/>
            <person name="Mereny Z."/>
            <person name="Hegedus B."/>
            <person name="Baldrian P."/>
            <person name="Stursova M."/>
            <person name="Weitz H."/>
            <person name="Taylor A."/>
            <person name="Grigoriev I.V."/>
            <person name="Nagy L.G."/>
            <person name="Martin F."/>
            <person name="Kauserud H."/>
        </authorList>
    </citation>
    <scope>NUCLEOTIDE SEQUENCE</scope>
    <source>
        <strain evidence="3">CBHHK182m</strain>
    </source>
</reference>
<organism evidence="3 4">
    <name type="scientific">Mycena metata</name>
    <dbReference type="NCBI Taxonomy" id="1033252"/>
    <lineage>
        <taxon>Eukaryota</taxon>
        <taxon>Fungi</taxon>
        <taxon>Dikarya</taxon>
        <taxon>Basidiomycota</taxon>
        <taxon>Agaricomycotina</taxon>
        <taxon>Agaricomycetes</taxon>
        <taxon>Agaricomycetidae</taxon>
        <taxon>Agaricales</taxon>
        <taxon>Marasmiineae</taxon>
        <taxon>Mycenaceae</taxon>
        <taxon>Mycena</taxon>
    </lineage>
</organism>
<proteinExistence type="predicted"/>
<dbReference type="PANTHER" id="PTHR36927">
    <property type="entry name" value="BLR4337 PROTEIN"/>
    <property type="match status" value="1"/>
</dbReference>
<evidence type="ECO:0000256" key="1">
    <source>
        <dbReference type="SAM" id="Phobius"/>
    </source>
</evidence>
<keyword evidence="1" id="KW-0472">Membrane</keyword>
<keyword evidence="1" id="KW-1133">Transmembrane helix</keyword>
<feature type="transmembrane region" description="Helical" evidence="1">
    <location>
        <begin position="150"/>
        <end position="170"/>
    </location>
</feature>
<dbReference type="Pfam" id="PF01757">
    <property type="entry name" value="Acyl_transf_3"/>
    <property type="match status" value="1"/>
</dbReference>
<dbReference type="InterPro" id="IPR050623">
    <property type="entry name" value="Glucan_succinyl_AcylTrfase"/>
</dbReference>
<feature type="transmembrane region" description="Helical" evidence="1">
    <location>
        <begin position="31"/>
        <end position="54"/>
    </location>
</feature>
<dbReference type="GO" id="GO:0016747">
    <property type="term" value="F:acyltransferase activity, transferring groups other than amino-acyl groups"/>
    <property type="evidence" value="ECO:0007669"/>
    <property type="project" value="InterPro"/>
</dbReference>
<feature type="transmembrane region" description="Helical" evidence="1">
    <location>
        <begin position="357"/>
        <end position="380"/>
    </location>
</feature>
<keyword evidence="4" id="KW-1185">Reference proteome</keyword>
<feature type="transmembrane region" description="Helical" evidence="1">
    <location>
        <begin position="109"/>
        <end position="130"/>
    </location>
</feature>
<dbReference type="Proteomes" id="UP001215598">
    <property type="component" value="Unassembled WGS sequence"/>
</dbReference>